<evidence type="ECO:0000313" key="5">
    <source>
        <dbReference type="Proteomes" id="UP001430356"/>
    </source>
</evidence>
<feature type="compositionally biased region" description="Basic and acidic residues" evidence="2">
    <location>
        <begin position="2704"/>
        <end position="2713"/>
    </location>
</feature>
<feature type="region of interest" description="Disordered" evidence="2">
    <location>
        <begin position="2777"/>
        <end position="2802"/>
    </location>
</feature>
<dbReference type="InterPro" id="IPR000403">
    <property type="entry name" value="PI3/4_kinase_cat_dom"/>
</dbReference>
<dbReference type="GO" id="GO:0035267">
    <property type="term" value="C:NuA4 histone acetyltransferase complex"/>
    <property type="evidence" value="ECO:0007669"/>
    <property type="project" value="TreeGrafter"/>
</dbReference>
<dbReference type="SMART" id="SM00146">
    <property type="entry name" value="PI3Kc"/>
    <property type="match status" value="1"/>
</dbReference>
<proteinExistence type="predicted"/>
<dbReference type="InterPro" id="IPR011009">
    <property type="entry name" value="Kinase-like_dom_sf"/>
</dbReference>
<dbReference type="GO" id="GO:0005634">
    <property type="term" value="C:nucleus"/>
    <property type="evidence" value="ECO:0007669"/>
    <property type="project" value="TreeGrafter"/>
</dbReference>
<dbReference type="EMBL" id="JAECZO010000070">
    <property type="protein sequence ID" value="KAK7196181.1"/>
    <property type="molecule type" value="Genomic_DNA"/>
</dbReference>
<dbReference type="PROSITE" id="PS50290">
    <property type="entry name" value="PI3_4_KINASE_3"/>
    <property type="match status" value="1"/>
</dbReference>
<name>A0AAW0ESQ2_9TRYP</name>
<evidence type="ECO:0000256" key="1">
    <source>
        <dbReference type="SAM" id="Coils"/>
    </source>
</evidence>
<dbReference type="SUPFAM" id="SSF56112">
    <property type="entry name" value="Protein kinase-like (PK-like)"/>
    <property type="match status" value="1"/>
</dbReference>
<dbReference type="Gene3D" id="3.30.1010.10">
    <property type="entry name" value="Phosphatidylinositol 3-kinase Catalytic Subunit, Chain A, domain 4"/>
    <property type="match status" value="1"/>
</dbReference>
<dbReference type="Gene3D" id="1.10.1070.11">
    <property type="entry name" value="Phosphatidylinositol 3-/4-kinase, catalytic domain"/>
    <property type="match status" value="1"/>
</dbReference>
<dbReference type="GO" id="GO:0006281">
    <property type="term" value="P:DNA repair"/>
    <property type="evidence" value="ECO:0007669"/>
    <property type="project" value="TreeGrafter"/>
</dbReference>
<evidence type="ECO:0000256" key="2">
    <source>
        <dbReference type="SAM" id="MobiDB-lite"/>
    </source>
</evidence>
<dbReference type="PANTHER" id="PTHR11139:SF1">
    <property type="entry name" value="TRANSFORMATION_TRANSCRIPTION DOMAIN-ASSOCIATED PROTEIN"/>
    <property type="match status" value="1"/>
</dbReference>
<sequence>MEEVLADVRRCIALLASAADGPAARQGGQIPSTMIDTIQKTIDNHVHLFENSEANAQRLWDLVCPLPHHERESSSSEEARATTTTLLAILHRHSDAAAASARASESDTLKRLIKLLGHVVQPQLVHGASPRQLRCLFDAARRLLMTLVPLRNHTDVQAECLHLLRALMQPWDPTASPRAAVVSSVEAAHVAELCVEVCEMKRDTAQRLRSAAMQLLGCLCEQQRLTRDWSAQLADRILGRLLAVAEDLKRQKSASQTLGEGLLRGLAGFLGGFPLHRSGGALIVADVNNIVLSALAVTSATARYDFCHAALFLLRQRAGDVLAPFTVKYASNYSAALQLLWMHGNKDVRRDAHAAAAAFWSALSSQLQLPASSDEEAGSAVGSAADASSTLDRVLQPVLHLLDSSVDRAACFGLDALYHLLPAVAAVCGRDGLAALGTRLETCVKGALLDCAAALPAKVLFRQAPYLLAALGRLLAMLPVVPPHQLAMVRELLDCVLRLYPHPSFFERLRVVPGIAAILAAILHHQLSPDHTLLRMMSERTIELVAGAADAASVRLAGERIPREARLESMAELWTQLLAPQLSRELTSETQQHLAAGLYRACTQFCETAQPSSGVVSDTTVGRSSVADGADGAQSQQQQQQLLLSSVQVSGAFENFVEFFAHFTDSRQRIRHVSHSSTGAVRAWLEVLVRRATAAPRVPGFYTLLHCTILAEGWRRPVDVPATRDAETPTPPGDGATDKGSEADHGSDHLVPSQLLRRFLRADCVQGVHVYSGELLYHCAMCVVVGTALEHGGVRDDDDECLELRATAGATNSCLDAHVRAYDVVLTAAPPSLRNGGAAGSSSSSSSSPAMLEGNRQYALQKLESMMMCAPRWGAAVLSKLTRAVCSTEGVAAVRDSVQMLTARHGVVIAAELQRRHSEAAFAALCRGERVHSALQDCPPDWCAAVAPPVAVPMQRVGTELCIQHLIPLAARLSLNGTEPAAIRAAAVEVLEWCGLWAVGSATEGVSSAVFPTLLSLASLTGDGDGGGGEGAVYPNLRRLLMWVARWLRWSSTTPMDAAWFVSLLLRGLGERGAAQRKVATDVLCAYAMLPPNEPQAATPHLHSVLEQLVAMECGASEWARLGAACCVRALVYGSLAAQAQARGPLSGVQEVLQGALGCLRRCTAVPRWGAVETATCDEVQESLRGVVELLRHRREGGSAASAELEGRETEDVVSAALTLLPALAQRHLDCAVTLLLTLAAVTDAGEGGGDPVGSLSQQLARREVERLGCGTAVALDGVVGGCAALVALLRVNVCATVTAAASANDGAPATRARCEDRALDGHLRDVLCAVLQAVVEAAHAATLDGGCLSLRLIRWLLVIADAVQDTAPFSQLQTPVVVAQLVRAMVVQTAAASAATVPWEDCEDTIPGLPPRRDGACFSARLPTAARLCLELLLLLVSGVAGVEDRKGWVVDEVLCAIRAESAFGLFAADAPAEQLTASLRAEPGSRDAGAVVLAGALCQVTVANVCVFAADAMGVVPAAVDAMVLALLRTSAALSTADGEGVCEALLVLLLCTSDPERLARRLGNFLQSDAVRLSSAVMTPAFSTSSTDDRSAADATGAATGLLLPSSSSPSSPSHPAVLSSGTNCSALTRCWQLACRALLTDHLVRVLPTLVEVAMTAAACANLQEATYLCMLVREWLEVLQDRQLTPPHIAVLGDVCANVVAAEMELRRRSAAAEQPEDGSSGARRAVLLQLARLAGAAVHTSAAQSTTFCELVRSHSVPTNVYGLLADAAATDRAVWGFHMFAAALTQRPPHRAPPTAVVEAGLALLADVVSNALPLQWTELSAPLEKTNGAAVVRAAAALFAAVLPHSVRALEAVAPLLVGGGGVPQRDCIVHHVHEGLSRLHPLGHEVQCATFRYALQLLRDRRTRPDVCDGLSELVLQPLLRTCQSDVRLRLCEEQARDWVLEASAPPVSAHYHVQTAALACLALMHRVCSLEELRTSVNAAFTRGQPENTGKELTLAVLKASRNAWQMPNTADGVSSAASTGGVVDARTHATAALRYRQAAFRCLLATLSQTRQAEKVFVQCLFHERSVAGWGGVFAAAGGGGSGDGGDGDGDGDDSVTEGELWQETCACEVPLLFEHLFTYFQPPAAGEPPEWVRHFVNTVKHPQLRSPARLVLLTMVRHHRQHFDAHAPHIFAGIADAVTAWRTPPGRAGAEVVWDIIALLTGWCRAGLCGGTAAPGSAASFKTVARHAAFHLASGNHQRESAPRQGHLELFEQVVATYVASAPENRPSPLLTIADVKALLSDAAAYDRRTALELLYVVVSACGCLGCIGGGGPDSQETEGVYRQLTDSLAASVPPQQRLVAAWLVALEHRLLCKAEPQELSAGTKKRLCDALSSEVWERLDAPESEKRRLDVLEALQAEGSSELVYQLLSHTNLLGNYSARKDGEKRQILRILQGAGTYVADNYAATHMRLSAHMRGLHIELLLSIYAALRSAVPHLSLPSVRLLLRDFSTPDALQTVAAAESGRRAFYEVGVAALQRWNAVLETHDPCDDVGEDDEDASGTAVVAAAEAFLLRSGLGDASPAVQGLLLEYLDGRASLAPETLEGRLTCLLPVAGCGGSGWARHTAALLLYLPKRSDSYADPTHLRLQALQAGEPALRPPLPSRRERGATAGTLAACSATSAQMTDEQQQQQRRQQYQHHYRRGWQPLSHASRVEAGDQRPRRVARRAAVAGGPTAAGAAVTHARQGADDRGSQLPGDEVVAAVLSPEARPEPRSELRWRLAVGAAAPGHHHTSSAPSAPPPSEADTGVRQPEGRVTLESLLAPLQVLCLHDNGVAARVVVDLIGNADCVSSPRPEPPLADTLRGVLVALVSPPSPEGGAVAGQRDGVATALDLFAVLELLLRLPQPTRGPALTGIPSPMLGRLCTAGGAAPEAATTLLADGVAYAAEQVLSLPRTMSAAQPRESPVVEWHVYHTALRQCQRGDLALHASLRLFVDGGAGGGTWVPHLQTALDAMEVGAAAFSVRMLQNLLSSHASAAQHAGGGSDPVQSAAREEVLRYYRRQASRLLLDWGSAAREPADLDVDAHDDVRLRLRAQLLHLCNGGAAATGLCAAVAPPHRTGVEWGACLLAEGQWSECQRHAEVSVDRLLTRADSDSGGVGSLARRHLTSNAFAQLADAARVLRGVSSAPTDSSRAALHGYLRRRPPSAPSGGAHDPLFIDDVLLVRQVVLDHHVRPASALADCLQLPSDALKMLTTEAHEALAAWTAQCCAELLRRPVRSSAVSGLASRAAHDALSEPTRCALKLLARRSDLFLITAMPRTVQGVPRQTLFRALQGEVDQEVQTYARHGWLSDAATRQYRADVAQCEVELLSSSARSGPGGVPPSTASPSSTTTFTALVETLSSSLDDTASSHMVLLTALEKVLPPVTRDASTGAVHVEADALALWNLYASTFARCAMAGDGCGAAAVDGVCYLTVSARVPRLLPLFAIPHSTAADALVRLPTHVWLPWTTLLVNTLLQTENAAVAKILLRVRDEHEQVLYYPLNCVWGSLRVLLRRRSAHHTADGDELVGALEELRAWRESPRMALVADFAAAADELVEPRARLAARLRAMELRVRQHELQQQRTRDDDVGGHSSREAKVYLEEALELYDACRSDLMTPERWGKAQRGHLRAAQGLRLLHQRNVFSADVFESAQRLSRAAVTALEEVAAVTTSVQAAQEEVAVVEYSARLPQALRRSATTAATAAHLGKAAEPVREPVQPTHLLHAPHDAAQHCRVLVGMASRMRVMHSVQRPKKVDLYTSAGRSTFLVKGGDDLRVDQRIQEVFTFANLCLLVSPHSQATPLMIRTYAVAPLSHFVGLVGWVAQTTPLHSLVRKAVPAAAPQQQQQRAVREFAQTRKTAADLGALYADRHRDPVQEYEDLVRSLHPFALTESLESIAPDLCSWYRVRDAFMDTNATSATVSYVLGVGDRHLENLMVDHLSGELVPIDFGYAFGDATRKLCLPELVPFRHTPQLRSVQGVLGDAVMQCRMRRVLHVLRAERHVIEGMVAALLTPDIGERVEEATGVVDHQLRVVRRKLDLESPRSIALCDVMRNEYVVKTRGVLSGVTACLSEETACRGQDVSVTTEPALTTLQEEDMFVRRLLLLASDARVLSRAYCGWQAYL</sequence>
<organism evidence="4 5">
    <name type="scientific">Novymonas esmeraldas</name>
    <dbReference type="NCBI Taxonomy" id="1808958"/>
    <lineage>
        <taxon>Eukaryota</taxon>
        <taxon>Discoba</taxon>
        <taxon>Euglenozoa</taxon>
        <taxon>Kinetoplastea</taxon>
        <taxon>Metakinetoplastina</taxon>
        <taxon>Trypanosomatida</taxon>
        <taxon>Trypanosomatidae</taxon>
        <taxon>Novymonas</taxon>
    </lineage>
</organism>
<dbReference type="SUPFAM" id="SSF48371">
    <property type="entry name" value="ARM repeat"/>
    <property type="match status" value="2"/>
</dbReference>
<feature type="coiled-coil region" evidence="1">
    <location>
        <begin position="3594"/>
        <end position="3621"/>
    </location>
</feature>
<dbReference type="Pfam" id="PF00454">
    <property type="entry name" value="PI3_PI4_kinase"/>
    <property type="match status" value="1"/>
</dbReference>
<dbReference type="InterPro" id="IPR036940">
    <property type="entry name" value="PI3/4_kinase_cat_sf"/>
</dbReference>
<reference evidence="4 5" key="1">
    <citation type="journal article" date="2021" name="MBio">
        <title>A New Model Trypanosomatid, Novymonas esmeraldas: Genomic Perception of Its 'Candidatus Pandoraea novymonadis' Endosymbiont.</title>
        <authorList>
            <person name="Zakharova A."/>
            <person name="Saura A."/>
            <person name="Butenko A."/>
            <person name="Podesvova L."/>
            <person name="Warmusova S."/>
            <person name="Kostygov A.Y."/>
            <person name="Nenarokova A."/>
            <person name="Lukes J."/>
            <person name="Opperdoes F.R."/>
            <person name="Yurchenko V."/>
        </authorList>
    </citation>
    <scope>NUCLEOTIDE SEQUENCE [LARGE SCALE GENOMIC DNA]</scope>
    <source>
        <strain evidence="4 5">E262AT.01</strain>
    </source>
</reference>
<dbReference type="InterPro" id="IPR050517">
    <property type="entry name" value="DDR_Repair_Kinase"/>
</dbReference>
<dbReference type="GO" id="GO:0006355">
    <property type="term" value="P:regulation of DNA-templated transcription"/>
    <property type="evidence" value="ECO:0007669"/>
    <property type="project" value="TreeGrafter"/>
</dbReference>
<keyword evidence="1" id="KW-0175">Coiled coil</keyword>
<feature type="domain" description="PI3K/PI4K catalytic" evidence="3">
    <location>
        <begin position="3773"/>
        <end position="4094"/>
    </location>
</feature>
<feature type="region of interest" description="Disordered" evidence="2">
    <location>
        <begin position="2672"/>
        <end position="2747"/>
    </location>
</feature>
<accession>A0AAW0ESQ2</accession>
<dbReference type="InterPro" id="IPR016024">
    <property type="entry name" value="ARM-type_fold"/>
</dbReference>
<dbReference type="Proteomes" id="UP001430356">
    <property type="component" value="Unassembled WGS sequence"/>
</dbReference>
<comment type="caution">
    <text evidence="4">The sequence shown here is derived from an EMBL/GenBank/DDBJ whole genome shotgun (WGS) entry which is preliminary data.</text>
</comment>
<keyword evidence="5" id="KW-1185">Reference proteome</keyword>
<gene>
    <name evidence="4" type="ORF">NESM_000553200</name>
</gene>
<dbReference type="PANTHER" id="PTHR11139">
    <property type="entry name" value="ATAXIA TELANGIECTASIA MUTATED ATM -RELATED"/>
    <property type="match status" value="1"/>
</dbReference>
<protein>
    <submittedName>
        <fullName evidence="4">Phosphatidylinositol 3- and 4-kinase</fullName>
    </submittedName>
</protein>
<feature type="region of interest" description="Disordered" evidence="2">
    <location>
        <begin position="721"/>
        <end position="748"/>
    </location>
</feature>
<evidence type="ECO:0000259" key="3">
    <source>
        <dbReference type="PROSITE" id="PS50290"/>
    </source>
</evidence>
<dbReference type="GO" id="GO:0000124">
    <property type="term" value="C:SAGA complex"/>
    <property type="evidence" value="ECO:0007669"/>
    <property type="project" value="TreeGrafter"/>
</dbReference>
<feature type="compositionally biased region" description="Low complexity" evidence="2">
    <location>
        <begin position="2719"/>
        <end position="2737"/>
    </location>
</feature>
<feature type="compositionally biased region" description="Basic and acidic residues" evidence="2">
    <location>
        <begin position="736"/>
        <end position="748"/>
    </location>
</feature>
<evidence type="ECO:0000313" key="4">
    <source>
        <dbReference type="EMBL" id="KAK7196181.1"/>
    </source>
</evidence>